<proteinExistence type="predicted"/>
<evidence type="ECO:0000313" key="2">
    <source>
        <dbReference type="EMBL" id="KAH7110491.1"/>
    </source>
</evidence>
<organism evidence="2 3">
    <name type="scientific">Dactylonectria macrodidyma</name>
    <dbReference type="NCBI Taxonomy" id="307937"/>
    <lineage>
        <taxon>Eukaryota</taxon>
        <taxon>Fungi</taxon>
        <taxon>Dikarya</taxon>
        <taxon>Ascomycota</taxon>
        <taxon>Pezizomycotina</taxon>
        <taxon>Sordariomycetes</taxon>
        <taxon>Hypocreomycetidae</taxon>
        <taxon>Hypocreales</taxon>
        <taxon>Nectriaceae</taxon>
        <taxon>Dactylonectria</taxon>
    </lineage>
</organism>
<gene>
    <name evidence="2" type="ORF">EDB81DRAFT_927151</name>
</gene>
<comment type="caution">
    <text evidence="2">The sequence shown here is derived from an EMBL/GenBank/DDBJ whole genome shotgun (WGS) entry which is preliminary data.</text>
</comment>
<name>A0A9P9I7A1_9HYPO</name>
<dbReference type="EMBL" id="JAGMUV010000045">
    <property type="protein sequence ID" value="KAH7110491.1"/>
    <property type="molecule type" value="Genomic_DNA"/>
</dbReference>
<reference evidence="2" key="1">
    <citation type="journal article" date="2021" name="Nat. Commun.">
        <title>Genetic determinants of endophytism in the Arabidopsis root mycobiome.</title>
        <authorList>
            <person name="Mesny F."/>
            <person name="Miyauchi S."/>
            <person name="Thiergart T."/>
            <person name="Pickel B."/>
            <person name="Atanasova L."/>
            <person name="Karlsson M."/>
            <person name="Huettel B."/>
            <person name="Barry K.W."/>
            <person name="Haridas S."/>
            <person name="Chen C."/>
            <person name="Bauer D."/>
            <person name="Andreopoulos W."/>
            <person name="Pangilinan J."/>
            <person name="LaButti K."/>
            <person name="Riley R."/>
            <person name="Lipzen A."/>
            <person name="Clum A."/>
            <person name="Drula E."/>
            <person name="Henrissat B."/>
            <person name="Kohler A."/>
            <person name="Grigoriev I.V."/>
            <person name="Martin F.M."/>
            <person name="Hacquard S."/>
        </authorList>
    </citation>
    <scope>NUCLEOTIDE SEQUENCE</scope>
    <source>
        <strain evidence="2">MPI-CAGE-AT-0147</strain>
    </source>
</reference>
<evidence type="ECO:0000256" key="1">
    <source>
        <dbReference type="SAM" id="MobiDB-lite"/>
    </source>
</evidence>
<accession>A0A9P9I7A1</accession>
<keyword evidence="3" id="KW-1185">Reference proteome</keyword>
<evidence type="ECO:0000313" key="3">
    <source>
        <dbReference type="Proteomes" id="UP000738349"/>
    </source>
</evidence>
<dbReference type="AlphaFoldDB" id="A0A9P9I7A1"/>
<sequence>MTSISRRLSHPISFPRIESEDQVSSCLTMPIYGPCGHTESHNGFPPPSFLRPNSTSMVARQEASSLRPPSRTGVEGERPGKTASAASVAQFVHPLPPASPVVLGYATIGNKSLLSQTCHIVHAGRASEESQGEQGATLSSESFSRVHWEVTFEAKRIAEHYKATIVVLAQFDQSLFQHRSESPVSGRVLVAHGLRNTEVPLRISSQIYKMIPSTRSWTIQDELSLPPPFSCGYSRAFYRNKTMDPSSLGSRAVLVFSSLFLCDAADPYNLSNLYDDVETLCEMVEAYL</sequence>
<dbReference type="Proteomes" id="UP000738349">
    <property type="component" value="Unassembled WGS sequence"/>
</dbReference>
<protein>
    <submittedName>
        <fullName evidence="2">Uncharacterized protein</fullName>
    </submittedName>
</protein>
<dbReference type="OrthoDB" id="4998111at2759"/>
<feature type="region of interest" description="Disordered" evidence="1">
    <location>
        <begin position="43"/>
        <end position="82"/>
    </location>
</feature>
<feature type="compositionally biased region" description="Polar residues" evidence="1">
    <location>
        <begin position="51"/>
        <end position="64"/>
    </location>
</feature>